<evidence type="ECO:0000313" key="3">
    <source>
        <dbReference type="Proteomes" id="UP000015106"/>
    </source>
</evidence>
<name>A0A8R7VH19_TRIUA</name>
<protein>
    <submittedName>
        <fullName evidence="2">Uncharacterized protein</fullName>
    </submittedName>
</protein>
<organism evidence="2 3">
    <name type="scientific">Triticum urartu</name>
    <name type="common">Red wild einkorn</name>
    <name type="synonym">Crithodium urartu</name>
    <dbReference type="NCBI Taxonomy" id="4572"/>
    <lineage>
        <taxon>Eukaryota</taxon>
        <taxon>Viridiplantae</taxon>
        <taxon>Streptophyta</taxon>
        <taxon>Embryophyta</taxon>
        <taxon>Tracheophyta</taxon>
        <taxon>Spermatophyta</taxon>
        <taxon>Magnoliopsida</taxon>
        <taxon>Liliopsida</taxon>
        <taxon>Poales</taxon>
        <taxon>Poaceae</taxon>
        <taxon>BOP clade</taxon>
        <taxon>Pooideae</taxon>
        <taxon>Triticodae</taxon>
        <taxon>Triticeae</taxon>
        <taxon>Triticinae</taxon>
        <taxon>Triticum</taxon>
    </lineage>
</organism>
<dbReference type="Gramene" id="TuG1812S0001787400.01.T01">
    <property type="protein sequence ID" value="TuG1812S0001787400.01.T01.s_cds20263"/>
    <property type="gene ID" value="TuG1812S0001787400.01"/>
</dbReference>
<evidence type="ECO:0000256" key="1">
    <source>
        <dbReference type="SAM" id="MobiDB-lite"/>
    </source>
</evidence>
<dbReference type="Proteomes" id="UP000015106">
    <property type="component" value="Unassembled WGS sequence"/>
</dbReference>
<reference evidence="3" key="1">
    <citation type="journal article" date="2013" name="Nature">
        <title>Draft genome of the wheat A-genome progenitor Triticum urartu.</title>
        <authorList>
            <person name="Ling H.Q."/>
            <person name="Zhao S."/>
            <person name="Liu D."/>
            <person name="Wang J."/>
            <person name="Sun H."/>
            <person name="Zhang C."/>
            <person name="Fan H."/>
            <person name="Li D."/>
            <person name="Dong L."/>
            <person name="Tao Y."/>
            <person name="Gao C."/>
            <person name="Wu H."/>
            <person name="Li Y."/>
            <person name="Cui Y."/>
            <person name="Guo X."/>
            <person name="Zheng S."/>
            <person name="Wang B."/>
            <person name="Yu K."/>
            <person name="Liang Q."/>
            <person name="Yang W."/>
            <person name="Lou X."/>
            <person name="Chen J."/>
            <person name="Feng M."/>
            <person name="Jian J."/>
            <person name="Zhang X."/>
            <person name="Luo G."/>
            <person name="Jiang Y."/>
            <person name="Liu J."/>
            <person name="Wang Z."/>
            <person name="Sha Y."/>
            <person name="Zhang B."/>
            <person name="Wu H."/>
            <person name="Tang D."/>
            <person name="Shen Q."/>
            <person name="Xue P."/>
            <person name="Zou S."/>
            <person name="Wang X."/>
            <person name="Liu X."/>
            <person name="Wang F."/>
            <person name="Yang Y."/>
            <person name="An X."/>
            <person name="Dong Z."/>
            <person name="Zhang K."/>
            <person name="Zhang X."/>
            <person name="Luo M.C."/>
            <person name="Dvorak J."/>
            <person name="Tong Y."/>
            <person name="Wang J."/>
            <person name="Yang H."/>
            <person name="Li Z."/>
            <person name="Wang D."/>
            <person name="Zhang A."/>
            <person name="Wang J."/>
        </authorList>
    </citation>
    <scope>NUCLEOTIDE SEQUENCE</scope>
    <source>
        <strain evidence="3">cv. G1812</strain>
    </source>
</reference>
<feature type="region of interest" description="Disordered" evidence="1">
    <location>
        <begin position="82"/>
        <end position="104"/>
    </location>
</feature>
<evidence type="ECO:0000313" key="2">
    <source>
        <dbReference type="EnsemblPlants" id="TuG1812S0001787400.01.T01.s_cds20263"/>
    </source>
</evidence>
<dbReference type="EnsemblPlants" id="TuG1812S0001787400.01.T01">
    <property type="protein sequence ID" value="TuG1812S0001787400.01.T01.s_cds20263"/>
    <property type="gene ID" value="TuG1812S0001787400.01"/>
</dbReference>
<reference evidence="2" key="2">
    <citation type="submission" date="2022-06" db="UniProtKB">
        <authorList>
            <consortium name="EnsemblPlants"/>
        </authorList>
    </citation>
    <scope>IDENTIFICATION</scope>
</reference>
<dbReference type="AlphaFoldDB" id="A0A8R7VH19"/>
<feature type="region of interest" description="Disordered" evidence="1">
    <location>
        <begin position="1"/>
        <end position="22"/>
    </location>
</feature>
<accession>A0A8R7VH19</accession>
<proteinExistence type="predicted"/>
<keyword evidence="3" id="KW-1185">Reference proteome</keyword>
<sequence>SGLTDEVGEDAAVGEAAGGAAREGAAVGVVPGVGELPPQVPQVPRVRVRVAEHPQLLRHLMLPVMTTATPPLLLARPLAADRAAVRRRGRGSGQQRPDQQHRQA</sequence>
<feature type="compositionally biased region" description="Low complexity" evidence="1">
    <location>
        <begin position="10"/>
        <end position="22"/>
    </location>
</feature>